<dbReference type="SUPFAM" id="SSF54427">
    <property type="entry name" value="NTF2-like"/>
    <property type="match status" value="1"/>
</dbReference>
<keyword evidence="3" id="KW-1185">Reference proteome</keyword>
<comment type="caution">
    <text evidence="2">The sequence shown here is derived from an EMBL/GenBank/DDBJ whole genome shotgun (WGS) entry which is preliminary data.</text>
</comment>
<protein>
    <submittedName>
        <fullName evidence="2">Nuclear transport factor 2 family protein</fullName>
    </submittedName>
</protein>
<reference evidence="2 3" key="1">
    <citation type="submission" date="2018-10" db="EMBL/GenBank/DDBJ databases">
        <title>Draft genome of Mycobacterium hodleri strain B.</title>
        <authorList>
            <person name="Amande T.J."/>
            <person name="Mcgenity T.J."/>
        </authorList>
    </citation>
    <scope>NUCLEOTIDE SEQUENCE [LARGE SCALE GENOMIC DNA]</scope>
    <source>
        <strain evidence="2 3">B</strain>
    </source>
</reference>
<dbReference type="Proteomes" id="UP000315759">
    <property type="component" value="Unassembled WGS sequence"/>
</dbReference>
<feature type="domain" description="SnoaL-like" evidence="1">
    <location>
        <begin position="9"/>
        <end position="110"/>
    </location>
</feature>
<organism evidence="2 3">
    <name type="scientific">Mycolicibacterium hodleri</name>
    <dbReference type="NCBI Taxonomy" id="49897"/>
    <lineage>
        <taxon>Bacteria</taxon>
        <taxon>Bacillati</taxon>
        <taxon>Actinomycetota</taxon>
        <taxon>Actinomycetes</taxon>
        <taxon>Mycobacteriales</taxon>
        <taxon>Mycobacteriaceae</taxon>
        <taxon>Mycolicibacterium</taxon>
    </lineage>
</organism>
<gene>
    <name evidence="2" type="ORF">D8S82_15370</name>
</gene>
<evidence type="ECO:0000313" key="2">
    <source>
        <dbReference type="EMBL" id="TQR85711.1"/>
    </source>
</evidence>
<evidence type="ECO:0000259" key="1">
    <source>
        <dbReference type="Pfam" id="PF12680"/>
    </source>
</evidence>
<evidence type="ECO:0000313" key="3">
    <source>
        <dbReference type="Proteomes" id="UP000315759"/>
    </source>
</evidence>
<dbReference type="InterPro" id="IPR037401">
    <property type="entry name" value="SnoaL-like"/>
</dbReference>
<name>A0A544W0D5_9MYCO</name>
<dbReference type="EMBL" id="VIFX01000018">
    <property type="protein sequence ID" value="TQR85711.1"/>
    <property type="molecule type" value="Genomic_DNA"/>
</dbReference>
<dbReference type="InterPro" id="IPR032710">
    <property type="entry name" value="NTF2-like_dom_sf"/>
</dbReference>
<sequence>MTDFRCVAEEFRSAQLAGDRERLSAVLHRDVVWALAGDNLVSGEAHGLAAVFARFDQLAGFGVRIGIEQITIGRNGAALIMHNTGEHDGRLLDEHLVSTLAIADRQITRIDTYLSDLDMMDTYFV</sequence>
<dbReference type="Gene3D" id="3.10.450.50">
    <property type="match status" value="1"/>
</dbReference>
<dbReference type="AlphaFoldDB" id="A0A544W0D5"/>
<accession>A0A544W0D5</accession>
<dbReference type="RefSeq" id="WP_142552919.1">
    <property type="nucleotide sequence ID" value="NZ_VIFX01000018.1"/>
</dbReference>
<dbReference type="Pfam" id="PF12680">
    <property type="entry name" value="SnoaL_2"/>
    <property type="match status" value="1"/>
</dbReference>
<proteinExistence type="predicted"/>